<comment type="caution">
    <text evidence="1">The sequence shown here is derived from an EMBL/GenBank/DDBJ whole genome shotgun (WGS) entry which is preliminary data.</text>
</comment>
<gene>
    <name evidence="1" type="ORF">EV650_4541</name>
</gene>
<accession>A0A4R7ZKG5</accession>
<dbReference type="AlphaFoldDB" id="A0A4R7ZKG5"/>
<proteinExistence type="predicted"/>
<reference evidence="1 2" key="1">
    <citation type="submission" date="2019-03" db="EMBL/GenBank/DDBJ databases">
        <title>Genomic Encyclopedia of Type Strains, Phase III (KMG-III): the genomes of soil and plant-associated and newly described type strains.</title>
        <authorList>
            <person name="Whitman W."/>
        </authorList>
    </citation>
    <scope>NUCLEOTIDE SEQUENCE [LARGE SCALE GENOMIC DNA]</scope>
    <source>
        <strain evidence="1 2">VKM Ac-2570</strain>
    </source>
</reference>
<organism evidence="1 2">
    <name type="scientific">Kribbella kalugense</name>
    <dbReference type="NCBI Taxonomy" id="2512221"/>
    <lineage>
        <taxon>Bacteria</taxon>
        <taxon>Bacillati</taxon>
        <taxon>Actinomycetota</taxon>
        <taxon>Actinomycetes</taxon>
        <taxon>Propionibacteriales</taxon>
        <taxon>Kribbellaceae</taxon>
        <taxon>Kribbella</taxon>
    </lineage>
</organism>
<protein>
    <submittedName>
        <fullName evidence="1">Uncharacterized protein</fullName>
    </submittedName>
</protein>
<sequence length="310" mass="34616">MSLTIRENEARIRWNFRQSRAMGQVSERFWAKLPDGSRDALVDGLSQSELQSVLLDVTRERAAKVTPARLLQRWQQDRFVRPSSIDPRELVKTQQLLWERLPETFDGVQLSPVTPLGTCSAIATINQNQVVSTIRGTEVASDPTNELAIEAAVRRRAGQDRVHLAACQRVIRAQPFDGPGMFAHFELFTLVSSARDTGSCRTELLIEHLRFWQDVLGDKAVLSFTAFKESALRDRIEDTVRPALEVAFTEDTERTKSENYYAGTALDIGRGSEGLGDGGFTTWTADLLGDAKERCLTSCISTERLTTIGV</sequence>
<dbReference type="Proteomes" id="UP000295447">
    <property type="component" value="Unassembled WGS sequence"/>
</dbReference>
<keyword evidence="2" id="KW-1185">Reference proteome</keyword>
<name>A0A4R7ZKG5_9ACTN</name>
<evidence type="ECO:0000313" key="2">
    <source>
        <dbReference type="Proteomes" id="UP000295447"/>
    </source>
</evidence>
<dbReference type="EMBL" id="SODF01000002">
    <property type="protein sequence ID" value="TDW17962.1"/>
    <property type="molecule type" value="Genomic_DNA"/>
</dbReference>
<evidence type="ECO:0000313" key="1">
    <source>
        <dbReference type="EMBL" id="TDW17962.1"/>
    </source>
</evidence>